<organism evidence="2 3">
    <name type="scientific">Nocardia otitidiscaviarum</name>
    <dbReference type="NCBI Taxonomy" id="1823"/>
    <lineage>
        <taxon>Bacteria</taxon>
        <taxon>Bacillati</taxon>
        <taxon>Actinomycetota</taxon>
        <taxon>Actinomycetes</taxon>
        <taxon>Mycobacteriales</taxon>
        <taxon>Nocardiaceae</taxon>
        <taxon>Nocardia</taxon>
    </lineage>
</organism>
<dbReference type="OrthoDB" id="4426844at2"/>
<feature type="domain" description="DUF8175" evidence="1">
    <location>
        <begin position="33"/>
        <end position="184"/>
    </location>
</feature>
<dbReference type="RefSeq" id="WP_051037438.1">
    <property type="nucleotide sequence ID" value="NZ_JADLRM010000004.1"/>
</dbReference>
<dbReference type="STRING" id="1406858.GCA_000710895_06499"/>
<evidence type="ECO:0000313" key="3">
    <source>
        <dbReference type="Proteomes" id="UP000255467"/>
    </source>
</evidence>
<dbReference type="InterPro" id="IPR058488">
    <property type="entry name" value="DUF8175"/>
</dbReference>
<evidence type="ECO:0000259" key="1">
    <source>
        <dbReference type="Pfam" id="PF26526"/>
    </source>
</evidence>
<proteinExistence type="predicted"/>
<dbReference type="AlphaFoldDB" id="A0A378YW25"/>
<dbReference type="Proteomes" id="UP000255467">
    <property type="component" value="Unassembled WGS sequence"/>
</dbReference>
<dbReference type="EMBL" id="UGRY01000002">
    <property type="protein sequence ID" value="SUA80730.1"/>
    <property type="molecule type" value="Genomic_DNA"/>
</dbReference>
<gene>
    <name evidence="2" type="ORF">NCTC1934_04422</name>
</gene>
<protein>
    <recommendedName>
        <fullName evidence="1">DUF8175 domain-containing protein</fullName>
    </recommendedName>
</protein>
<reference evidence="2 3" key="1">
    <citation type="submission" date="2018-06" db="EMBL/GenBank/DDBJ databases">
        <authorList>
            <consortium name="Pathogen Informatics"/>
            <person name="Doyle S."/>
        </authorList>
    </citation>
    <scope>NUCLEOTIDE SEQUENCE [LARGE SCALE GENOMIC DNA]</scope>
    <source>
        <strain evidence="2 3">NCTC1934</strain>
    </source>
</reference>
<dbReference type="Pfam" id="PF26526">
    <property type="entry name" value="DUF8175"/>
    <property type="match status" value="1"/>
</dbReference>
<name>A0A378YW25_9NOCA</name>
<keyword evidence="3" id="KW-1185">Reference proteome</keyword>
<evidence type="ECO:0000313" key="2">
    <source>
        <dbReference type="EMBL" id="SUA80730.1"/>
    </source>
</evidence>
<accession>A0A378YW25</accession>
<sequence>MAPTHAPARLRRAVGVLGVAVLATAGCDGEVADPSAPSGVRWQVYQGVSLPHTDQGPSSDSGGAATGFERSRAGAAVAAITHTIRLLVATDTQWPTVLDAAAVPGPARDGWAVTRTQLSIAGPAAPEYAPRLLGFRITGYTEDRSTVDVYTEYADSSRAVNHTTVEWFRDDWRLRLPEPDSTAPTVEAIDELPTDIVTVEAPK</sequence>